<dbReference type="PROSITE" id="PS51664">
    <property type="entry name" value="YCAO"/>
    <property type="match status" value="1"/>
</dbReference>
<dbReference type="EMBL" id="PYBW01000040">
    <property type="protein sequence ID" value="PYC80225.1"/>
    <property type="molecule type" value="Genomic_DNA"/>
</dbReference>
<dbReference type="Proteomes" id="UP000248039">
    <property type="component" value="Unassembled WGS sequence"/>
</dbReference>
<dbReference type="Pfam" id="PF02624">
    <property type="entry name" value="YcaO"/>
    <property type="match status" value="1"/>
</dbReference>
<dbReference type="PANTHER" id="PTHR37809:SF1">
    <property type="entry name" value="RIBOSOMAL PROTEIN S12 METHYLTHIOTRANSFERASE ACCESSORY FACTOR YCAO"/>
    <property type="match status" value="1"/>
</dbReference>
<sequence length="399" mass="43165">MATAQQDLTKRYFTGTQRTRAPERTWQLAQRQFERCGISRVADVTGLDVLGIPTWVAVRPLAATLSVSQGKGATHTAAKVSASMEAIELWYAENLPHAGPAVTAPAAELALPYDFAGLQRAAGSLLTEHTPLPWLPAEVIGQAATSWVPRPCVAISSLAAPDWSPPLLRVSSNGLASGNCVEEAALHALFELVERDSTADLRERPVDRRRHIEPHSVTDPGCAELIDRIDRAGAWLELVDNTRDPHFPCYVAYLWSPEDPTVYSGSGCHTDPAVALSRAITEAAQSRLTVINGTRDDVRGGLYRGHRWDAAQPVTPPDTQGSWAQAVRRIEPAGRAAVDTELLHCAELVRARTGRPVLSVPLTAPGEELAVVRVIAPGLRFGVGDECPRPLRQLPEEGR</sequence>
<evidence type="ECO:0000313" key="3">
    <source>
        <dbReference type="Proteomes" id="UP000248039"/>
    </source>
</evidence>
<dbReference type="OrthoDB" id="109999at2"/>
<evidence type="ECO:0000259" key="1">
    <source>
        <dbReference type="PROSITE" id="PS51664"/>
    </source>
</evidence>
<organism evidence="2 3">
    <name type="scientific">Streptomyces tateyamensis</name>
    <dbReference type="NCBI Taxonomy" id="565073"/>
    <lineage>
        <taxon>Bacteria</taxon>
        <taxon>Bacillati</taxon>
        <taxon>Actinomycetota</taxon>
        <taxon>Actinomycetes</taxon>
        <taxon>Kitasatosporales</taxon>
        <taxon>Streptomycetaceae</taxon>
        <taxon>Streptomyces</taxon>
    </lineage>
</organism>
<dbReference type="RefSeq" id="WP_110669060.1">
    <property type="nucleotide sequence ID" value="NZ_PYBW01000040.1"/>
</dbReference>
<gene>
    <name evidence="2" type="ORF">C7C46_13120</name>
</gene>
<dbReference type="AlphaFoldDB" id="A0A2V4NIH3"/>
<dbReference type="InterPro" id="IPR003776">
    <property type="entry name" value="YcaO-like_dom"/>
</dbReference>
<comment type="caution">
    <text evidence="2">The sequence shown here is derived from an EMBL/GenBank/DDBJ whole genome shotgun (WGS) entry which is preliminary data.</text>
</comment>
<dbReference type="PANTHER" id="PTHR37809">
    <property type="entry name" value="RIBOSOMAL PROTEIN S12 METHYLTHIOTRANSFERASE ACCESSORY FACTOR YCAO"/>
    <property type="match status" value="1"/>
</dbReference>
<keyword evidence="3" id="KW-1185">Reference proteome</keyword>
<accession>A0A2V4NIH3</accession>
<name>A0A2V4NIH3_9ACTN</name>
<protein>
    <recommendedName>
        <fullName evidence="1">YcaO domain-containing protein</fullName>
    </recommendedName>
</protein>
<reference evidence="2 3" key="1">
    <citation type="submission" date="2018-03" db="EMBL/GenBank/DDBJ databases">
        <title>Bioinformatic expansion and discovery of thiopeptide antibiotics.</title>
        <authorList>
            <person name="Schwalen C.J."/>
            <person name="Hudson G.A."/>
            <person name="Mitchell D.A."/>
        </authorList>
    </citation>
    <scope>NUCLEOTIDE SEQUENCE [LARGE SCALE GENOMIC DNA]</scope>
    <source>
        <strain evidence="2 3">ATCC 21389</strain>
    </source>
</reference>
<dbReference type="NCBIfam" id="TIGR00702">
    <property type="entry name" value="YcaO-type kinase domain"/>
    <property type="match status" value="1"/>
</dbReference>
<evidence type="ECO:0000313" key="2">
    <source>
        <dbReference type="EMBL" id="PYC80225.1"/>
    </source>
</evidence>
<feature type="domain" description="YcaO" evidence="1">
    <location>
        <begin position="70"/>
        <end position="399"/>
    </location>
</feature>
<proteinExistence type="predicted"/>
<dbReference type="Gene3D" id="3.30.160.660">
    <property type="match status" value="1"/>
</dbReference>